<dbReference type="Gene3D" id="2.40.70.10">
    <property type="entry name" value="Acid Proteases"/>
    <property type="match status" value="1"/>
</dbReference>
<keyword evidence="5" id="KW-1185">Reference proteome</keyword>
<keyword evidence="3" id="KW-0732">Signal</keyword>
<feature type="region of interest" description="Disordered" evidence="1">
    <location>
        <begin position="496"/>
        <end position="537"/>
    </location>
</feature>
<reference evidence="4 5" key="1">
    <citation type="journal article" date="2024" name="IMA Fungus">
        <title>Apiospora arundinis, a panoply of carbohydrate-active enzymes and secondary metabolites.</title>
        <authorList>
            <person name="Sorensen T."/>
            <person name="Petersen C."/>
            <person name="Muurmann A.T."/>
            <person name="Christiansen J.V."/>
            <person name="Brundto M.L."/>
            <person name="Overgaard C.K."/>
            <person name="Boysen A.T."/>
            <person name="Wollenberg R.D."/>
            <person name="Larsen T.O."/>
            <person name="Sorensen J.L."/>
            <person name="Nielsen K.L."/>
            <person name="Sondergaard T.E."/>
        </authorList>
    </citation>
    <scope>NUCLEOTIDE SEQUENCE [LARGE SCALE GENOMIC DNA]</scope>
    <source>
        <strain evidence="4 5">AAU 773</strain>
    </source>
</reference>
<gene>
    <name evidence="4" type="ORF">PGQ11_011036</name>
</gene>
<dbReference type="InterPro" id="IPR021109">
    <property type="entry name" value="Peptidase_aspartic_dom_sf"/>
</dbReference>
<evidence type="ECO:0000256" key="1">
    <source>
        <dbReference type="SAM" id="MobiDB-lite"/>
    </source>
</evidence>
<evidence type="ECO:0000313" key="5">
    <source>
        <dbReference type="Proteomes" id="UP001390339"/>
    </source>
</evidence>
<dbReference type="SUPFAM" id="SSF50630">
    <property type="entry name" value="Acid proteases"/>
    <property type="match status" value="1"/>
</dbReference>
<feature type="region of interest" description="Disordered" evidence="1">
    <location>
        <begin position="631"/>
        <end position="688"/>
    </location>
</feature>
<proteinExistence type="predicted"/>
<keyword evidence="2" id="KW-0472">Membrane</keyword>
<keyword evidence="2" id="KW-0812">Transmembrane</keyword>
<accession>A0ABR2HYA8</accession>
<feature type="transmembrane region" description="Helical" evidence="2">
    <location>
        <begin position="546"/>
        <end position="569"/>
    </location>
</feature>
<feature type="compositionally biased region" description="Basic and acidic residues" evidence="1">
    <location>
        <begin position="657"/>
        <end position="670"/>
    </location>
</feature>
<evidence type="ECO:0000256" key="3">
    <source>
        <dbReference type="SAM" id="SignalP"/>
    </source>
</evidence>
<dbReference type="EMBL" id="JAPCWZ010000007">
    <property type="protein sequence ID" value="KAK8855124.1"/>
    <property type="molecule type" value="Genomic_DNA"/>
</dbReference>
<evidence type="ECO:0000313" key="4">
    <source>
        <dbReference type="EMBL" id="KAK8855124.1"/>
    </source>
</evidence>
<keyword evidence="2" id="KW-1133">Transmembrane helix</keyword>
<comment type="caution">
    <text evidence="4">The sequence shown here is derived from an EMBL/GenBank/DDBJ whole genome shotgun (WGS) entry which is preliminary data.</text>
</comment>
<protein>
    <submittedName>
        <fullName evidence="4">Aspartic-type endopeptidase protein</fullName>
    </submittedName>
</protein>
<feature type="chain" id="PRO_5045949226" evidence="3">
    <location>
        <begin position="37"/>
        <end position="688"/>
    </location>
</feature>
<dbReference type="Proteomes" id="UP001390339">
    <property type="component" value="Unassembled WGS sequence"/>
</dbReference>
<feature type="region of interest" description="Disordered" evidence="1">
    <location>
        <begin position="116"/>
        <end position="150"/>
    </location>
</feature>
<sequence length="688" mass="72908">MKSNTAKTHSRAIVLTTRTLLAVAALLLITAPTAHAVPRAAKWSTKSLGPDGPWNALEITMGKGQTVTTYAGKMWESFFLDSNYCNATASKGANGRQLPCYAKQAGAIYNESAGTGTKIPATSDKPGTYFSGAMDSSPGSNKNNGPDRYRDDFHLASDMKQWAADTVSNLDMVLLSETQLKYPGGDLYPLFAGCLGLGAAPGMVVNHTYNTGSSSSNANSVNMSLVAGAYAKQGYTDSNSFGMHIGSAIPSPSSPKKKMLEGSLLFGGYDKNRVIGDVLAIPIPQPYVLFDGLPLVDISINVIKGGSPFAGDNGNGWRSKAGYLAAGNATMGPSSQLNVRLDGCAPYLNLPKSTCDALAADLPVTYSPRLGLYLWNAESPDHARIVSSATALTFTFLDPDNNAHRMNVSVPFAHLNLTLDAPLVDKPTPYFPCNAVAAGAHYALGRAFLQDAFLGASFDRGVFFLAQAPGPNIASVDGVANTNAVAMGSKTLTPSNNDWKTSWEGVWTPLPGGDGEENDPTTKASGNGSDDGGNGDGSAVTHNVGLIAGLAVGIGGGVSVLALAAFVAYRRHKSGKGFACCGLRIVKDKDKYEPAALGSPNPQQQQQQQEEEEEAYKHPGYYRHELPLNEAVPLQQQQQQQQQELPVIQISSPTETGEARSGPKEHRETSSQRQVFEMAGDENYQKRQ</sequence>
<evidence type="ECO:0000256" key="2">
    <source>
        <dbReference type="SAM" id="Phobius"/>
    </source>
</evidence>
<feature type="region of interest" description="Disordered" evidence="1">
    <location>
        <begin position="593"/>
        <end position="614"/>
    </location>
</feature>
<name>A0ABR2HYA8_9PEZI</name>
<feature type="signal peptide" evidence="3">
    <location>
        <begin position="1"/>
        <end position="36"/>
    </location>
</feature>
<organism evidence="4 5">
    <name type="scientific">Apiospora arundinis</name>
    <dbReference type="NCBI Taxonomy" id="335852"/>
    <lineage>
        <taxon>Eukaryota</taxon>
        <taxon>Fungi</taxon>
        <taxon>Dikarya</taxon>
        <taxon>Ascomycota</taxon>
        <taxon>Pezizomycotina</taxon>
        <taxon>Sordariomycetes</taxon>
        <taxon>Xylariomycetidae</taxon>
        <taxon>Amphisphaeriales</taxon>
        <taxon>Apiosporaceae</taxon>
        <taxon>Apiospora</taxon>
    </lineage>
</organism>